<feature type="compositionally biased region" description="Basic and acidic residues" evidence="1">
    <location>
        <begin position="185"/>
        <end position="223"/>
    </location>
</feature>
<feature type="compositionally biased region" description="Pro residues" evidence="1">
    <location>
        <begin position="231"/>
        <end position="241"/>
    </location>
</feature>
<dbReference type="Proteomes" id="UP001201980">
    <property type="component" value="Unassembled WGS sequence"/>
</dbReference>
<comment type="caution">
    <text evidence="2">The sequence shown here is derived from an EMBL/GenBank/DDBJ whole genome shotgun (WGS) entry which is preliminary data.</text>
</comment>
<evidence type="ECO:0000313" key="3">
    <source>
        <dbReference type="Proteomes" id="UP001201980"/>
    </source>
</evidence>
<feature type="region of interest" description="Disordered" evidence="1">
    <location>
        <begin position="336"/>
        <end position="360"/>
    </location>
</feature>
<accession>A0AAD5RPM3</accession>
<feature type="compositionally biased region" description="Low complexity" evidence="1">
    <location>
        <begin position="161"/>
        <end position="184"/>
    </location>
</feature>
<dbReference type="AlphaFoldDB" id="A0AAD5RPM3"/>
<feature type="region of interest" description="Disordered" evidence="1">
    <location>
        <begin position="148"/>
        <end position="310"/>
    </location>
</feature>
<dbReference type="EMBL" id="JAKWBI020000157">
    <property type="protein sequence ID" value="KAJ2901315.1"/>
    <property type="molecule type" value="Genomic_DNA"/>
</dbReference>
<feature type="compositionally biased region" description="Polar residues" evidence="1">
    <location>
        <begin position="148"/>
        <end position="157"/>
    </location>
</feature>
<keyword evidence="3" id="KW-1185">Reference proteome</keyword>
<proteinExistence type="predicted"/>
<gene>
    <name evidence="2" type="ORF">MKZ38_001982</name>
</gene>
<organism evidence="2 3">
    <name type="scientific">Zalerion maritima</name>
    <dbReference type="NCBI Taxonomy" id="339359"/>
    <lineage>
        <taxon>Eukaryota</taxon>
        <taxon>Fungi</taxon>
        <taxon>Dikarya</taxon>
        <taxon>Ascomycota</taxon>
        <taxon>Pezizomycotina</taxon>
        <taxon>Sordariomycetes</taxon>
        <taxon>Lulworthiomycetidae</taxon>
        <taxon>Lulworthiales</taxon>
        <taxon>Lulworthiaceae</taxon>
        <taxon>Zalerion</taxon>
    </lineage>
</organism>
<sequence>MMASFADGVSTLLTTYDNCLALLKSFKGGRKPSGAAASEALDGETVAAVAAQSRLRRSIRSDRTRISRVYSSRLNQSGGLLEKGDARARSSLKRVLRRLSAALTRVLRTATGSHQSAIDYESLASLSNASRIDAIKAIDGLSRRISDSGVSLPQQKRQSVKSKTSMSSTKSQAASSTSSSSSSSGKEKTKKDRKKDKNDKKGKQVQKENSTKDQQQPKKEKDHKQKKAQPLSPPPPTPPPQDDSTKEKVPALGLTRASVPAATATATATVQENRREEIPKPTPRPRSPIRRRSPTSPKRISIASFASDNTKLGEVARIPGLDTVIDEEFEIQPVYPLRPYAPPAPQRKRGFWSRLAGRSS</sequence>
<protein>
    <submittedName>
        <fullName evidence="2">Uncharacterized protein</fullName>
    </submittedName>
</protein>
<reference evidence="2" key="1">
    <citation type="submission" date="2022-07" db="EMBL/GenBank/DDBJ databases">
        <title>Draft genome sequence of Zalerion maritima ATCC 34329, a (micro)plastics degrading marine fungus.</title>
        <authorList>
            <person name="Paco A."/>
            <person name="Goncalves M.F.M."/>
            <person name="Rocha-Santos T.A.P."/>
            <person name="Alves A."/>
        </authorList>
    </citation>
    <scope>NUCLEOTIDE SEQUENCE</scope>
    <source>
        <strain evidence="2">ATCC 34329</strain>
    </source>
</reference>
<evidence type="ECO:0000256" key="1">
    <source>
        <dbReference type="SAM" id="MobiDB-lite"/>
    </source>
</evidence>
<name>A0AAD5RPM3_9PEZI</name>
<evidence type="ECO:0000313" key="2">
    <source>
        <dbReference type="EMBL" id="KAJ2901315.1"/>
    </source>
</evidence>